<dbReference type="Proteomes" id="UP001240250">
    <property type="component" value="Unassembled WGS sequence"/>
</dbReference>
<name>A0ABU0GE38_9CELL</name>
<evidence type="ECO:0000313" key="2">
    <source>
        <dbReference type="Proteomes" id="UP001240250"/>
    </source>
</evidence>
<comment type="caution">
    <text evidence="1">The sequence shown here is derived from an EMBL/GenBank/DDBJ whole genome shotgun (WGS) entry which is preliminary data.</text>
</comment>
<evidence type="ECO:0008006" key="3">
    <source>
        <dbReference type="Google" id="ProtNLM"/>
    </source>
</evidence>
<organism evidence="1 2">
    <name type="scientific">Cellulomonas iranensis</name>
    <dbReference type="NCBI Taxonomy" id="76862"/>
    <lineage>
        <taxon>Bacteria</taxon>
        <taxon>Bacillati</taxon>
        <taxon>Actinomycetota</taxon>
        <taxon>Actinomycetes</taxon>
        <taxon>Micrococcales</taxon>
        <taxon>Cellulomonadaceae</taxon>
        <taxon>Cellulomonas</taxon>
    </lineage>
</organism>
<evidence type="ECO:0000313" key="1">
    <source>
        <dbReference type="EMBL" id="MDQ0423634.1"/>
    </source>
</evidence>
<dbReference type="RefSeq" id="WP_070318909.1">
    <property type="nucleotide sequence ID" value="NZ_JAUSVM010000001.1"/>
</dbReference>
<protein>
    <recommendedName>
        <fullName evidence="3">HTH cro/C1-type domain-containing protein</fullName>
    </recommendedName>
</protein>
<dbReference type="EMBL" id="JAUSVM010000001">
    <property type="protein sequence ID" value="MDQ0423634.1"/>
    <property type="molecule type" value="Genomic_DNA"/>
</dbReference>
<proteinExistence type="predicted"/>
<reference evidence="1 2" key="1">
    <citation type="submission" date="2023-07" db="EMBL/GenBank/DDBJ databases">
        <title>Sequencing the genomes of 1000 actinobacteria strains.</title>
        <authorList>
            <person name="Klenk H.-P."/>
        </authorList>
    </citation>
    <scope>NUCLEOTIDE SEQUENCE [LARGE SCALE GENOMIC DNA]</scope>
    <source>
        <strain evidence="1 2">DSM 14785</strain>
    </source>
</reference>
<sequence length="204" mass="20997">MEGPTTLADLVALARERRPGESLRSLARAAQDAGFAVVHTTIAGIASGRYDSVPSPETVRALAWLAGVDEDRAMAAAALPVPREPLADALPAGVDALGPRSRRAVVEVARALVRAEGAAGGAADGRLAAAVRDEVARRHAAHELPARFLVLPVDDAVEAVLRAAPEHVAGLVDATVLGTTWDATVEGWAARAGEPDLPPLPDAD</sequence>
<accession>A0ABU0GE38</accession>
<keyword evidence="2" id="KW-1185">Reference proteome</keyword>
<gene>
    <name evidence="1" type="ORF">JO380_000015</name>
</gene>